<organism evidence="1 2">
    <name type="scientific">Penicillium digitatum</name>
    <name type="common">Green mold</name>
    <dbReference type="NCBI Taxonomy" id="36651"/>
    <lineage>
        <taxon>Eukaryota</taxon>
        <taxon>Fungi</taxon>
        <taxon>Dikarya</taxon>
        <taxon>Ascomycota</taxon>
        <taxon>Pezizomycotina</taxon>
        <taxon>Eurotiomycetes</taxon>
        <taxon>Eurotiomycetidae</taxon>
        <taxon>Eurotiales</taxon>
        <taxon>Aspergillaceae</taxon>
        <taxon>Penicillium</taxon>
    </lineage>
</organism>
<evidence type="ECO:0000313" key="2">
    <source>
        <dbReference type="Proteomes" id="UP000595662"/>
    </source>
</evidence>
<dbReference type="Proteomes" id="UP000595662">
    <property type="component" value="Chromosome 4"/>
</dbReference>
<name>A0A7T6XQ55_PENDI</name>
<evidence type="ECO:0000313" key="1">
    <source>
        <dbReference type="EMBL" id="QQK45204.1"/>
    </source>
</evidence>
<dbReference type="EMBL" id="CP060777">
    <property type="protein sequence ID" value="QQK45204.1"/>
    <property type="molecule type" value="Genomic_DNA"/>
</dbReference>
<dbReference type="GeneID" id="90952090"/>
<dbReference type="RefSeq" id="XP_065957231.1">
    <property type="nucleotide sequence ID" value="XM_066099504.1"/>
</dbReference>
<protein>
    <submittedName>
        <fullName evidence="1">Uncharacterized protein</fullName>
    </submittedName>
</protein>
<dbReference type="AlphaFoldDB" id="A0A7T6XQ55"/>
<proteinExistence type="predicted"/>
<accession>A0A7T6XQ55</accession>
<gene>
    <name evidence="1" type="ORF">Pdw03_0102</name>
</gene>
<sequence length="121" mass="13519">MFHNEIPHCLVVGQDTHSHRRSDKAQLLKNVMLQRLFIVYPSAVYRDEEITSHLFDAWKDIVRHELVVTEEFSYICEFVPLQASCQVPAVTTVECGESGRSCMQDFASGIGGACASGNFPA</sequence>
<reference evidence="1 2" key="1">
    <citation type="submission" date="2020-08" db="EMBL/GenBank/DDBJ databases">
        <title>The completed genome sequence of the pathogenic ascomycete fungus Penicillium digitatum.</title>
        <authorList>
            <person name="Wang M."/>
        </authorList>
    </citation>
    <scope>NUCLEOTIDE SEQUENCE [LARGE SCALE GENOMIC DNA]</scope>
    <source>
        <strain evidence="1 2">PdW03</strain>
    </source>
</reference>